<dbReference type="GO" id="GO:0004177">
    <property type="term" value="F:aminopeptidase activity"/>
    <property type="evidence" value="ECO:0007669"/>
    <property type="project" value="UniProtKB-KW"/>
</dbReference>
<keyword evidence="2" id="KW-0378">Hydrolase</keyword>
<evidence type="ECO:0000313" key="2">
    <source>
        <dbReference type="EMBL" id="SEA30324.1"/>
    </source>
</evidence>
<dbReference type="PANTHER" id="PTHR36512">
    <property type="entry name" value="D-AMINOPEPTIDASE"/>
    <property type="match status" value="1"/>
</dbReference>
<dbReference type="SUPFAM" id="SSF56266">
    <property type="entry name" value="DmpA/ArgJ-like"/>
    <property type="match status" value="1"/>
</dbReference>
<sequence length="322" mass="33165">MQRISIREIEGFRIGNAQDLEGGTGCTVILCDEGMAAGLDIRGGGPASRESGLLEPRAAAQAIHGLVLSGGSAFGLGAAGGVMDYFKERGIGFDAGIARIPLVCQSDIFDLGVGSPDTYPDPAMAYAACLDAEKNEPKSGNVGAGIGATVGKIKGSSRMMKSGLGIYAVALGEFKMGAIVSVNALGDIYDVDTGRKLAGLLNADHTGFEDSCQAMYTLTETTHGMPMGNTTIGAIITNGRFNKVQLGKIASMAHNGMARAIRPVHTSMDGDSIYALSRGEVTVDVDVAGTLAADVMAWAIADAVLSATPLYGLKTAKEILLK</sequence>
<organism evidence="2 3">
    <name type="scientific">Eubacterium aggregans</name>
    <dbReference type="NCBI Taxonomy" id="81409"/>
    <lineage>
        <taxon>Bacteria</taxon>
        <taxon>Bacillati</taxon>
        <taxon>Bacillota</taxon>
        <taxon>Clostridia</taxon>
        <taxon>Eubacteriales</taxon>
        <taxon>Eubacteriaceae</taxon>
        <taxon>Eubacterium</taxon>
    </lineage>
</organism>
<comment type="similarity">
    <text evidence="1">Belongs to the peptidase S58 family.</text>
</comment>
<reference evidence="2 3" key="1">
    <citation type="submission" date="2016-10" db="EMBL/GenBank/DDBJ databases">
        <authorList>
            <person name="de Groot N.N."/>
        </authorList>
    </citation>
    <scope>NUCLEOTIDE SEQUENCE [LARGE SCALE GENOMIC DNA]</scope>
    <source>
        <strain evidence="2 3">SR12</strain>
    </source>
</reference>
<dbReference type="Proteomes" id="UP000199394">
    <property type="component" value="Unassembled WGS sequence"/>
</dbReference>
<dbReference type="STRING" id="81409.SAMN04515656_10769"/>
<keyword evidence="3" id="KW-1185">Reference proteome</keyword>
<evidence type="ECO:0000313" key="3">
    <source>
        <dbReference type="Proteomes" id="UP000199394"/>
    </source>
</evidence>
<accession>A0A1H4A4B7</accession>
<dbReference type="InterPro" id="IPR016117">
    <property type="entry name" value="ArgJ-like_dom_sf"/>
</dbReference>
<keyword evidence="2" id="KW-0645">Protease</keyword>
<keyword evidence="2" id="KW-0031">Aminopeptidase</keyword>
<name>A0A1H4A4B7_9FIRM</name>
<proteinExistence type="inferred from homology"/>
<dbReference type="Gene3D" id="3.60.70.12">
    <property type="entry name" value="L-amino peptidase D-ALA esterase/amidase"/>
    <property type="match status" value="1"/>
</dbReference>
<dbReference type="Pfam" id="PF03576">
    <property type="entry name" value="Peptidase_S58"/>
    <property type="match status" value="1"/>
</dbReference>
<gene>
    <name evidence="2" type="ORF">SAMN04515656_10769</name>
</gene>
<evidence type="ECO:0000256" key="1">
    <source>
        <dbReference type="ARBA" id="ARBA00007068"/>
    </source>
</evidence>
<dbReference type="EMBL" id="FNRK01000007">
    <property type="protein sequence ID" value="SEA30324.1"/>
    <property type="molecule type" value="Genomic_DNA"/>
</dbReference>
<dbReference type="OrthoDB" id="9808347at2"/>
<dbReference type="PANTHER" id="PTHR36512:SF3">
    <property type="entry name" value="BLR5678 PROTEIN"/>
    <property type="match status" value="1"/>
</dbReference>
<dbReference type="InterPro" id="IPR005321">
    <property type="entry name" value="Peptidase_S58_DmpA"/>
</dbReference>
<protein>
    <submittedName>
        <fullName evidence="2">L-aminopeptidase/D-esterase</fullName>
    </submittedName>
</protein>
<dbReference type="CDD" id="cd02252">
    <property type="entry name" value="nylC_like"/>
    <property type="match status" value="1"/>
</dbReference>
<dbReference type="AlphaFoldDB" id="A0A1H4A4B7"/>